<evidence type="ECO:0000256" key="1">
    <source>
        <dbReference type="SAM" id="SignalP"/>
    </source>
</evidence>
<protein>
    <submittedName>
        <fullName evidence="2">Uncharacterized protein</fullName>
    </submittedName>
</protein>
<evidence type="ECO:0000313" key="3">
    <source>
        <dbReference type="Proteomes" id="UP000780801"/>
    </source>
</evidence>
<feature type="chain" id="PRO_5040133064" evidence="1">
    <location>
        <begin position="16"/>
        <end position="679"/>
    </location>
</feature>
<organism evidence="2 3">
    <name type="scientific">Lunasporangiospora selenospora</name>
    <dbReference type="NCBI Taxonomy" id="979761"/>
    <lineage>
        <taxon>Eukaryota</taxon>
        <taxon>Fungi</taxon>
        <taxon>Fungi incertae sedis</taxon>
        <taxon>Mucoromycota</taxon>
        <taxon>Mortierellomycotina</taxon>
        <taxon>Mortierellomycetes</taxon>
        <taxon>Mortierellales</taxon>
        <taxon>Mortierellaceae</taxon>
        <taxon>Lunasporangiospora</taxon>
    </lineage>
</organism>
<gene>
    <name evidence="2" type="ORF">BGW38_005023</name>
</gene>
<comment type="caution">
    <text evidence="2">The sequence shown here is derived from an EMBL/GenBank/DDBJ whole genome shotgun (WGS) entry which is preliminary data.</text>
</comment>
<keyword evidence="1" id="KW-0732">Signal</keyword>
<proteinExistence type="predicted"/>
<evidence type="ECO:0000313" key="2">
    <source>
        <dbReference type="EMBL" id="KAF9584826.1"/>
    </source>
</evidence>
<dbReference type="SUPFAM" id="SSF52058">
    <property type="entry name" value="L domain-like"/>
    <property type="match status" value="1"/>
</dbReference>
<sequence length="679" mass="78342">MNLLRLLLLVPPTTSISPSPYSPIANLVWTQMDKLYDALGYYTYDKPKMAQQLAQLQNVTIRPLSYMQHLSLDEGMIAHLLYPPMFLGFFCSLGSYQSLGMVQDVAHALVDPIAERLQSLCIQIGDWPHYLDWVDRFQSLSLLRIHGYYHMTNYSELTTFVKRHTTLFPGTLRALDVPFQTPIPVQDLIEIMRALPTPRQWTWIDGFRWMQFMIQSAYAKEDDRSINLDQLCSLSNMDLDLDSDRLRESSEWTRLVDQLAPFRFLHQCRRLQTLRWRITHLDTFREMAQTRAQILSTPTPTTAAAAAHDSLSPPLRSMTLLQDLELDTIKGDFAPAINDAVLSYGNSLRTLRIALRSVAEDGMLGYCWNLPQLKTLEIHQHSTTKRLILDPDTFSSCVQLQSLDIIDPLDDEIVRTVSLLKEPVMLTNGSGAGAMSWIHNLQKLHLCGTPTLSTDLDHILVQVQPNLTHLTLALLEIRDFRNKTYQDPRRELFLALNSSRIPILQSLSRNETWPQLRVLKLEAVFAYRFEFEMLAHCPLLEQLVLDLGSWPQARTITRDDLVLTNPTQSDDPANGLTGISPQSLLLPRLERLELYGHWLVSEPIWELLLWRVMPNLVELIERHCQGFTLYFWIQTTMQLPRLRHVSSRLRYTKRHGMSVGLQKNNAYKAGPRKEWPRRD</sequence>
<keyword evidence="3" id="KW-1185">Reference proteome</keyword>
<feature type="signal peptide" evidence="1">
    <location>
        <begin position="1"/>
        <end position="15"/>
    </location>
</feature>
<dbReference type="Proteomes" id="UP000780801">
    <property type="component" value="Unassembled WGS sequence"/>
</dbReference>
<dbReference type="InterPro" id="IPR032675">
    <property type="entry name" value="LRR_dom_sf"/>
</dbReference>
<dbReference type="OrthoDB" id="2360563at2759"/>
<dbReference type="EMBL" id="JAABOA010000319">
    <property type="protein sequence ID" value="KAF9584826.1"/>
    <property type="molecule type" value="Genomic_DNA"/>
</dbReference>
<reference evidence="2" key="1">
    <citation type="journal article" date="2020" name="Fungal Divers.">
        <title>Resolving the Mortierellaceae phylogeny through synthesis of multi-gene phylogenetics and phylogenomics.</title>
        <authorList>
            <person name="Vandepol N."/>
            <person name="Liber J."/>
            <person name="Desiro A."/>
            <person name="Na H."/>
            <person name="Kennedy M."/>
            <person name="Barry K."/>
            <person name="Grigoriev I.V."/>
            <person name="Miller A.N."/>
            <person name="O'Donnell K."/>
            <person name="Stajich J.E."/>
            <person name="Bonito G."/>
        </authorList>
    </citation>
    <scope>NUCLEOTIDE SEQUENCE</scope>
    <source>
        <strain evidence="2">KOD1015</strain>
    </source>
</reference>
<dbReference type="AlphaFoldDB" id="A0A9P6G1U9"/>
<name>A0A9P6G1U9_9FUNG</name>
<accession>A0A9P6G1U9</accession>
<dbReference type="Gene3D" id="3.80.10.10">
    <property type="entry name" value="Ribonuclease Inhibitor"/>
    <property type="match status" value="1"/>
</dbReference>